<reference evidence="10" key="1">
    <citation type="submission" date="2020-10" db="EMBL/GenBank/DDBJ databases">
        <authorList>
            <person name="Gilroy R."/>
        </authorList>
    </citation>
    <scope>NUCLEOTIDE SEQUENCE</scope>
    <source>
        <strain evidence="10">ChiHjej12B11-29160</strain>
    </source>
</reference>
<comment type="similarity">
    <text evidence="2">Belongs to the autoinducer-2 exporter (AI-2E) (TC 2.A.86) family.</text>
</comment>
<accession>A0A9D1HYD3</accession>
<dbReference type="Proteomes" id="UP000824078">
    <property type="component" value="Unassembled WGS sequence"/>
</dbReference>
<dbReference type="EMBL" id="DVMQ01000003">
    <property type="protein sequence ID" value="HIU23520.1"/>
    <property type="molecule type" value="Genomic_DNA"/>
</dbReference>
<keyword evidence="7 9" id="KW-0472">Membrane</keyword>
<dbReference type="PANTHER" id="PTHR21716:SF53">
    <property type="entry name" value="PERMEASE PERM-RELATED"/>
    <property type="match status" value="1"/>
</dbReference>
<dbReference type="AlphaFoldDB" id="A0A9D1HYD3"/>
<dbReference type="PANTHER" id="PTHR21716">
    <property type="entry name" value="TRANSMEMBRANE PROTEIN"/>
    <property type="match status" value="1"/>
</dbReference>
<evidence type="ECO:0000256" key="8">
    <source>
        <dbReference type="SAM" id="MobiDB-lite"/>
    </source>
</evidence>
<evidence type="ECO:0000256" key="4">
    <source>
        <dbReference type="ARBA" id="ARBA00022475"/>
    </source>
</evidence>
<keyword evidence="6 9" id="KW-1133">Transmembrane helix</keyword>
<evidence type="ECO:0000256" key="5">
    <source>
        <dbReference type="ARBA" id="ARBA00022692"/>
    </source>
</evidence>
<feature type="transmembrane region" description="Helical" evidence="9">
    <location>
        <begin position="27"/>
        <end position="46"/>
    </location>
</feature>
<evidence type="ECO:0000313" key="11">
    <source>
        <dbReference type="Proteomes" id="UP000824078"/>
    </source>
</evidence>
<evidence type="ECO:0000256" key="2">
    <source>
        <dbReference type="ARBA" id="ARBA00009773"/>
    </source>
</evidence>
<feature type="transmembrane region" description="Helical" evidence="9">
    <location>
        <begin position="82"/>
        <end position="107"/>
    </location>
</feature>
<feature type="transmembrane region" description="Helical" evidence="9">
    <location>
        <begin position="329"/>
        <end position="354"/>
    </location>
</feature>
<dbReference type="GO" id="GO:0055085">
    <property type="term" value="P:transmembrane transport"/>
    <property type="evidence" value="ECO:0007669"/>
    <property type="project" value="TreeGrafter"/>
</dbReference>
<name>A0A9D1HYD3_9ACTN</name>
<protein>
    <submittedName>
        <fullName evidence="10">AI-2E family transporter</fullName>
    </submittedName>
</protein>
<keyword evidence="3" id="KW-0813">Transport</keyword>
<feature type="transmembrane region" description="Helical" evidence="9">
    <location>
        <begin position="281"/>
        <end position="308"/>
    </location>
</feature>
<comment type="subcellular location">
    <subcellularLocation>
        <location evidence="1">Cell membrane</location>
        <topology evidence="1">Multi-pass membrane protein</topology>
    </subcellularLocation>
</comment>
<feature type="compositionally biased region" description="Basic and acidic residues" evidence="8">
    <location>
        <begin position="435"/>
        <end position="445"/>
    </location>
</feature>
<keyword evidence="4" id="KW-1003">Cell membrane</keyword>
<feature type="transmembrane region" description="Helical" evidence="9">
    <location>
        <begin position="239"/>
        <end position="261"/>
    </location>
</feature>
<evidence type="ECO:0000256" key="1">
    <source>
        <dbReference type="ARBA" id="ARBA00004651"/>
    </source>
</evidence>
<comment type="caution">
    <text evidence="10">The sequence shown here is derived from an EMBL/GenBank/DDBJ whole genome shotgun (WGS) entry which is preliminary data.</text>
</comment>
<evidence type="ECO:0000256" key="7">
    <source>
        <dbReference type="ARBA" id="ARBA00023136"/>
    </source>
</evidence>
<evidence type="ECO:0000256" key="3">
    <source>
        <dbReference type="ARBA" id="ARBA00022448"/>
    </source>
</evidence>
<feature type="transmembrane region" description="Helical" evidence="9">
    <location>
        <begin position="180"/>
        <end position="198"/>
    </location>
</feature>
<dbReference type="GO" id="GO:0005886">
    <property type="term" value="C:plasma membrane"/>
    <property type="evidence" value="ECO:0007669"/>
    <property type="project" value="UniProtKB-SubCell"/>
</dbReference>
<proteinExistence type="inferred from homology"/>
<evidence type="ECO:0000256" key="6">
    <source>
        <dbReference type="ARBA" id="ARBA00022989"/>
    </source>
</evidence>
<dbReference type="InterPro" id="IPR002549">
    <property type="entry name" value="AI-2E-like"/>
</dbReference>
<organism evidence="10 11">
    <name type="scientific">Candidatus Coprovicinus avistercoris</name>
    <dbReference type="NCBI Taxonomy" id="2840754"/>
    <lineage>
        <taxon>Bacteria</taxon>
        <taxon>Bacillati</taxon>
        <taxon>Actinomycetota</taxon>
        <taxon>Coriobacteriia</taxon>
        <taxon>Coriobacteriales</taxon>
        <taxon>Coriobacteriaceae</taxon>
        <taxon>Coriobacteriaceae incertae sedis</taxon>
        <taxon>Candidatus Coprovicinus</taxon>
    </lineage>
</organism>
<reference evidence="10" key="2">
    <citation type="journal article" date="2021" name="PeerJ">
        <title>Extensive microbial diversity within the chicken gut microbiome revealed by metagenomics and culture.</title>
        <authorList>
            <person name="Gilroy R."/>
            <person name="Ravi A."/>
            <person name="Getino M."/>
            <person name="Pursley I."/>
            <person name="Horton D.L."/>
            <person name="Alikhan N.F."/>
            <person name="Baker D."/>
            <person name="Gharbi K."/>
            <person name="Hall N."/>
            <person name="Watson M."/>
            <person name="Adriaenssens E.M."/>
            <person name="Foster-Nyarko E."/>
            <person name="Jarju S."/>
            <person name="Secka A."/>
            <person name="Antonio M."/>
            <person name="Oren A."/>
            <person name="Chaudhuri R.R."/>
            <person name="La Ragione R."/>
            <person name="Hildebrand F."/>
            <person name="Pallen M.J."/>
        </authorList>
    </citation>
    <scope>NUCLEOTIDE SEQUENCE</scope>
    <source>
        <strain evidence="10">ChiHjej12B11-29160</strain>
    </source>
</reference>
<dbReference type="Pfam" id="PF01594">
    <property type="entry name" value="AI-2E_transport"/>
    <property type="match status" value="1"/>
</dbReference>
<keyword evidence="5 9" id="KW-0812">Transmembrane</keyword>
<evidence type="ECO:0000313" key="10">
    <source>
        <dbReference type="EMBL" id="HIU23520.1"/>
    </source>
</evidence>
<evidence type="ECO:0000256" key="9">
    <source>
        <dbReference type="SAM" id="Phobius"/>
    </source>
</evidence>
<sequence>MQPTKFISGNRINTCDKRSAHVRVMCAKAWLVVGIIVLAAVAIMVLGRISSVLLFLAIGLLIAYVSSPLVNWLDRHHVPRGFAALFGVIAVIACVVLLFALVIPLLLSQMTSLLQNLPERISSIGSWITNLQNNYDIVRQISEHVRMDEIIHSVQGILGTMVSTLLSAIGNGFVPAVSNIASAVFLVFLGFVFAYWLVLDYPKINREICRILGPGRSHDYQVLSAVVARSVGGYLRSTVVNSLIQGFLAFVGFKLVGHPYAEIMGVLSGILNFIPVVGPTISAAIATVIALLYSPVMAFWTLVVAVLSQNLTDNVIVPRINQSTMQIHPVLSLTALVLGSTLLGTLGMVISLPLCAIIKGVFVFYFESKTDTQIVSYEGALFRGTPYVDAQGSPVPACDAVGDDRFGDSEIAPLPSTGEAIAKPRPKQGWERALHHMTHAHKDTTSENTNTPSDTTVEDNKHDNA</sequence>
<gene>
    <name evidence="10" type="ORF">IAD17_01145</name>
</gene>
<feature type="region of interest" description="Disordered" evidence="8">
    <location>
        <begin position="435"/>
        <end position="465"/>
    </location>
</feature>
<feature type="transmembrane region" description="Helical" evidence="9">
    <location>
        <begin position="53"/>
        <end position="70"/>
    </location>
</feature>
<feature type="compositionally biased region" description="Polar residues" evidence="8">
    <location>
        <begin position="446"/>
        <end position="455"/>
    </location>
</feature>